<comment type="caution">
    <text evidence="6">The sequence shown here is derived from an EMBL/GenBank/DDBJ whole genome shotgun (WGS) entry which is preliminary data.</text>
</comment>
<reference evidence="6 7" key="1">
    <citation type="submission" date="2023-12" db="EMBL/GenBank/DDBJ databases">
        <title>Amycolatopsis sp. V23-08.</title>
        <authorList>
            <person name="Somphong A."/>
        </authorList>
    </citation>
    <scope>NUCLEOTIDE SEQUENCE [LARGE SCALE GENOMIC DNA]</scope>
    <source>
        <strain evidence="6 7">V23-08</strain>
    </source>
</reference>
<gene>
    <name evidence="6" type="ORF">VA596_13725</name>
</gene>
<organism evidence="6 7">
    <name type="scientific">Amycolatopsis heterodermiae</name>
    <dbReference type="NCBI Taxonomy" id="3110235"/>
    <lineage>
        <taxon>Bacteria</taxon>
        <taxon>Bacillati</taxon>
        <taxon>Actinomycetota</taxon>
        <taxon>Actinomycetes</taxon>
        <taxon>Pseudonocardiales</taxon>
        <taxon>Pseudonocardiaceae</taxon>
        <taxon>Amycolatopsis</taxon>
    </lineage>
</organism>
<dbReference type="Proteomes" id="UP001304298">
    <property type="component" value="Unassembled WGS sequence"/>
</dbReference>
<keyword evidence="1" id="KW-0805">Transcription regulation</keyword>
<keyword evidence="7" id="KW-1185">Reference proteome</keyword>
<evidence type="ECO:0000256" key="1">
    <source>
        <dbReference type="ARBA" id="ARBA00023015"/>
    </source>
</evidence>
<evidence type="ECO:0000259" key="5">
    <source>
        <dbReference type="PROSITE" id="PS50977"/>
    </source>
</evidence>
<dbReference type="InterPro" id="IPR001647">
    <property type="entry name" value="HTH_TetR"/>
</dbReference>
<dbReference type="PANTHER" id="PTHR30055">
    <property type="entry name" value="HTH-TYPE TRANSCRIPTIONAL REGULATOR RUTR"/>
    <property type="match status" value="1"/>
</dbReference>
<dbReference type="PROSITE" id="PS50977">
    <property type="entry name" value="HTH_TETR_2"/>
    <property type="match status" value="1"/>
</dbReference>
<dbReference type="RefSeq" id="WP_323326884.1">
    <property type="nucleotide sequence ID" value="NZ_JAYFSI010000002.1"/>
</dbReference>
<dbReference type="PANTHER" id="PTHR30055:SF234">
    <property type="entry name" value="HTH-TYPE TRANSCRIPTIONAL REGULATOR BETI"/>
    <property type="match status" value="1"/>
</dbReference>
<dbReference type="Gene3D" id="1.10.10.60">
    <property type="entry name" value="Homeodomain-like"/>
    <property type="match status" value="1"/>
</dbReference>
<keyword evidence="3" id="KW-0804">Transcription</keyword>
<feature type="DNA-binding region" description="H-T-H motif" evidence="4">
    <location>
        <begin position="54"/>
        <end position="73"/>
    </location>
</feature>
<dbReference type="SUPFAM" id="SSF46689">
    <property type="entry name" value="Homeodomain-like"/>
    <property type="match status" value="1"/>
</dbReference>
<feature type="domain" description="HTH tetR-type" evidence="5">
    <location>
        <begin position="31"/>
        <end position="91"/>
    </location>
</feature>
<evidence type="ECO:0000256" key="3">
    <source>
        <dbReference type="ARBA" id="ARBA00023163"/>
    </source>
</evidence>
<keyword evidence="2 4" id="KW-0238">DNA-binding</keyword>
<dbReference type="InterPro" id="IPR041347">
    <property type="entry name" value="MftR_C"/>
</dbReference>
<evidence type="ECO:0000313" key="6">
    <source>
        <dbReference type="EMBL" id="MEA5360602.1"/>
    </source>
</evidence>
<sequence>MSPRTVNWGALRARRDGEAGEVEGLRERKKRLMRQQLSDTATEMFVERGFDAVRVAEIAEACGVSEKTVFNYFPTKESLILDHPDTALAALRADLAEPGVSPVEAVLRILAEERAAVLSWLAEQDDPAEAVTKSRRFGLLIATTPALRAHRLEMTEQLVVVAAEALAQRSGTTPDDPEPRVLATALVALWQIQFRSMAQHLDVSRTPEAVEEAVAADVGRAAGLVEAGLEALPRFTA</sequence>
<dbReference type="Pfam" id="PF00440">
    <property type="entry name" value="TetR_N"/>
    <property type="match status" value="1"/>
</dbReference>
<accession>A0ABU5R317</accession>
<dbReference type="Gene3D" id="1.10.357.10">
    <property type="entry name" value="Tetracycline Repressor, domain 2"/>
    <property type="match status" value="1"/>
</dbReference>
<evidence type="ECO:0000256" key="2">
    <source>
        <dbReference type="ARBA" id="ARBA00023125"/>
    </source>
</evidence>
<name>A0ABU5R317_9PSEU</name>
<dbReference type="EMBL" id="JAYFSI010000002">
    <property type="protein sequence ID" value="MEA5360602.1"/>
    <property type="molecule type" value="Genomic_DNA"/>
</dbReference>
<evidence type="ECO:0000256" key="4">
    <source>
        <dbReference type="PROSITE-ProRule" id="PRU00335"/>
    </source>
</evidence>
<protein>
    <submittedName>
        <fullName evidence="6">TetR family transcriptional regulator</fullName>
    </submittedName>
</protein>
<evidence type="ECO:0000313" key="7">
    <source>
        <dbReference type="Proteomes" id="UP001304298"/>
    </source>
</evidence>
<proteinExistence type="predicted"/>
<dbReference type="Pfam" id="PF17754">
    <property type="entry name" value="TetR_C_14"/>
    <property type="match status" value="1"/>
</dbReference>
<dbReference type="InterPro" id="IPR009057">
    <property type="entry name" value="Homeodomain-like_sf"/>
</dbReference>
<dbReference type="InterPro" id="IPR050109">
    <property type="entry name" value="HTH-type_TetR-like_transc_reg"/>
</dbReference>
<dbReference type="PRINTS" id="PR00455">
    <property type="entry name" value="HTHTETR"/>
</dbReference>